<protein>
    <submittedName>
        <fullName evidence="1">DUF1934 domain-containing protein</fullName>
    </submittedName>
</protein>
<dbReference type="AlphaFoldDB" id="A0A4S2DFW4"/>
<dbReference type="EMBL" id="SRYR01000012">
    <property type="protein sequence ID" value="TGY40605.1"/>
    <property type="molecule type" value="Genomic_DNA"/>
</dbReference>
<dbReference type="InterPro" id="IPR015231">
    <property type="entry name" value="DUF1934"/>
</dbReference>
<evidence type="ECO:0000313" key="1">
    <source>
        <dbReference type="EMBL" id="TGY40605.1"/>
    </source>
</evidence>
<dbReference type="InterPro" id="IPR012674">
    <property type="entry name" value="Calycin"/>
</dbReference>
<name>A0A4S2DFW4_9CLOT</name>
<dbReference type="Pfam" id="PF09148">
    <property type="entry name" value="DUF1934"/>
    <property type="match status" value="1"/>
</dbReference>
<dbReference type="SUPFAM" id="SSF50814">
    <property type="entry name" value="Lipocalins"/>
    <property type="match status" value="1"/>
</dbReference>
<dbReference type="RefSeq" id="WP_136007998.1">
    <property type="nucleotide sequence ID" value="NZ_SRYR01000012.1"/>
</dbReference>
<reference evidence="1 2" key="1">
    <citation type="submission" date="2019-04" db="EMBL/GenBank/DDBJ databases">
        <title>Microbes associate with the intestines of laboratory mice.</title>
        <authorList>
            <person name="Navarre W."/>
            <person name="Wong E."/>
            <person name="Huang K."/>
            <person name="Tropini C."/>
            <person name="Ng K."/>
            <person name="Yu B."/>
        </authorList>
    </citation>
    <scope>NUCLEOTIDE SEQUENCE [LARGE SCALE GENOMIC DNA]</scope>
    <source>
        <strain evidence="1 2">NM50_B9-20</strain>
    </source>
</reference>
<dbReference type="Proteomes" id="UP000306888">
    <property type="component" value="Unassembled WGS sequence"/>
</dbReference>
<gene>
    <name evidence="1" type="ORF">E5347_14775</name>
</gene>
<dbReference type="OrthoDB" id="1680906at2"/>
<evidence type="ECO:0000313" key="2">
    <source>
        <dbReference type="Proteomes" id="UP000306888"/>
    </source>
</evidence>
<sequence length="138" mass="14994">MKKSAIISLKSYNDLDADDVIEVVTPGEFIVTDDGFKAIYEETELSGMGGTTTTLTVIDDSLLLEREGNVSAKMDFKKGETSISLYNTPYGALDLQIHTEDLNVDINENGGVVTAKYLMELAGQPPITTKLSVNVRTN</sequence>
<accession>A0A4S2DFW4</accession>
<dbReference type="Gene3D" id="2.40.128.20">
    <property type="match status" value="1"/>
</dbReference>
<proteinExistence type="predicted"/>
<comment type="caution">
    <text evidence="1">The sequence shown here is derived from an EMBL/GenBank/DDBJ whole genome shotgun (WGS) entry which is preliminary data.</text>
</comment>
<keyword evidence="2" id="KW-1185">Reference proteome</keyword>
<organism evidence="1 2">
    <name type="scientific">Clostridium sartagoforme</name>
    <dbReference type="NCBI Taxonomy" id="84031"/>
    <lineage>
        <taxon>Bacteria</taxon>
        <taxon>Bacillati</taxon>
        <taxon>Bacillota</taxon>
        <taxon>Clostridia</taxon>
        <taxon>Eubacteriales</taxon>
        <taxon>Clostridiaceae</taxon>
        <taxon>Clostridium</taxon>
    </lineage>
</organism>